<dbReference type="Proteomes" id="UP001066276">
    <property type="component" value="Chromosome 2_2"/>
</dbReference>
<accession>A0AAV7UTA6</accession>
<name>A0AAV7UTA6_PLEWA</name>
<protein>
    <submittedName>
        <fullName evidence="2">Uncharacterized protein</fullName>
    </submittedName>
</protein>
<evidence type="ECO:0000313" key="3">
    <source>
        <dbReference type="Proteomes" id="UP001066276"/>
    </source>
</evidence>
<feature type="compositionally biased region" description="Low complexity" evidence="1">
    <location>
        <begin position="1"/>
        <end position="14"/>
    </location>
</feature>
<keyword evidence="3" id="KW-1185">Reference proteome</keyword>
<sequence>MQASSGLRGSSSLGPTVPDPSPAPTGRWEAGPSDVADLLRPTRQAGNVHSQLPDYTSRGPPGPTQPAQLLAIRPLGSPLALGERSCQTISRSTSPAPKAAPPQLTTGSNRQRPQRAAKSSRPRQVCCRGGPLAPSAATGSPRPQEPLGRRQPKIAGAAVRFYCRSGPHSQPPDACRHISTSGSASPHPRPPNQARRAHGRAPRVSRPRPARPFTSAASSSRQRQGHNLHCRSRQHLRLRSAAQPERQKNSPSCQEKC</sequence>
<organism evidence="2 3">
    <name type="scientific">Pleurodeles waltl</name>
    <name type="common">Iberian ribbed newt</name>
    <dbReference type="NCBI Taxonomy" id="8319"/>
    <lineage>
        <taxon>Eukaryota</taxon>
        <taxon>Metazoa</taxon>
        <taxon>Chordata</taxon>
        <taxon>Craniata</taxon>
        <taxon>Vertebrata</taxon>
        <taxon>Euteleostomi</taxon>
        <taxon>Amphibia</taxon>
        <taxon>Batrachia</taxon>
        <taxon>Caudata</taxon>
        <taxon>Salamandroidea</taxon>
        <taxon>Salamandridae</taxon>
        <taxon>Pleurodelinae</taxon>
        <taxon>Pleurodeles</taxon>
    </lineage>
</organism>
<feature type="compositionally biased region" description="Basic residues" evidence="1">
    <location>
        <begin position="223"/>
        <end position="238"/>
    </location>
</feature>
<gene>
    <name evidence="2" type="ORF">NDU88_001636</name>
</gene>
<reference evidence="2" key="1">
    <citation type="journal article" date="2022" name="bioRxiv">
        <title>Sequencing and chromosome-scale assembly of the giantPleurodeles waltlgenome.</title>
        <authorList>
            <person name="Brown T."/>
            <person name="Elewa A."/>
            <person name="Iarovenko S."/>
            <person name="Subramanian E."/>
            <person name="Araus A.J."/>
            <person name="Petzold A."/>
            <person name="Susuki M."/>
            <person name="Suzuki K.-i.T."/>
            <person name="Hayashi T."/>
            <person name="Toyoda A."/>
            <person name="Oliveira C."/>
            <person name="Osipova E."/>
            <person name="Leigh N.D."/>
            <person name="Simon A."/>
            <person name="Yun M.H."/>
        </authorList>
    </citation>
    <scope>NUCLEOTIDE SEQUENCE</scope>
    <source>
        <strain evidence="2">20211129_DDA</strain>
        <tissue evidence="2">Liver</tissue>
    </source>
</reference>
<feature type="compositionally biased region" description="Basic residues" evidence="1">
    <location>
        <begin position="112"/>
        <end position="121"/>
    </location>
</feature>
<proteinExistence type="predicted"/>
<feature type="compositionally biased region" description="Polar residues" evidence="1">
    <location>
        <begin position="85"/>
        <end position="95"/>
    </location>
</feature>
<dbReference type="AlphaFoldDB" id="A0AAV7UTA6"/>
<feature type="region of interest" description="Disordered" evidence="1">
    <location>
        <begin position="1"/>
        <end position="257"/>
    </location>
</feature>
<feature type="compositionally biased region" description="Basic residues" evidence="1">
    <location>
        <begin position="195"/>
        <end position="209"/>
    </location>
</feature>
<evidence type="ECO:0000256" key="1">
    <source>
        <dbReference type="SAM" id="MobiDB-lite"/>
    </source>
</evidence>
<feature type="compositionally biased region" description="Polar residues" evidence="1">
    <location>
        <begin position="44"/>
        <end position="54"/>
    </location>
</feature>
<evidence type="ECO:0000313" key="2">
    <source>
        <dbReference type="EMBL" id="KAJ1192325.1"/>
    </source>
</evidence>
<dbReference type="EMBL" id="JANPWB010000004">
    <property type="protein sequence ID" value="KAJ1192325.1"/>
    <property type="molecule type" value="Genomic_DNA"/>
</dbReference>
<comment type="caution">
    <text evidence="2">The sequence shown here is derived from an EMBL/GenBank/DDBJ whole genome shotgun (WGS) entry which is preliminary data.</text>
</comment>